<keyword evidence="2" id="KW-1185">Reference proteome</keyword>
<protein>
    <submittedName>
        <fullName evidence="1">Uncharacterized protein</fullName>
    </submittedName>
</protein>
<evidence type="ECO:0000313" key="2">
    <source>
        <dbReference type="Proteomes" id="UP000009168"/>
    </source>
</evidence>
<dbReference type="EMBL" id="GG662667">
    <property type="protein sequence ID" value="EAR97165.2"/>
    <property type="molecule type" value="Genomic_DNA"/>
</dbReference>
<organism evidence="1 2">
    <name type="scientific">Tetrahymena thermophila (strain SB210)</name>
    <dbReference type="NCBI Taxonomy" id="312017"/>
    <lineage>
        <taxon>Eukaryota</taxon>
        <taxon>Sar</taxon>
        <taxon>Alveolata</taxon>
        <taxon>Ciliophora</taxon>
        <taxon>Intramacronucleata</taxon>
        <taxon>Oligohymenophorea</taxon>
        <taxon>Hymenostomatida</taxon>
        <taxon>Tetrahymenina</taxon>
        <taxon>Tetrahymenidae</taxon>
        <taxon>Tetrahymena</taxon>
    </lineage>
</organism>
<accession>I7MEL9</accession>
<name>I7MEL9_TETTS</name>
<dbReference type="Proteomes" id="UP000009168">
    <property type="component" value="Unassembled WGS sequence"/>
</dbReference>
<dbReference type="InParanoid" id="I7MEL9"/>
<reference evidence="2" key="1">
    <citation type="journal article" date="2006" name="PLoS Biol.">
        <title>Macronuclear genome sequence of the ciliate Tetrahymena thermophila, a model eukaryote.</title>
        <authorList>
            <person name="Eisen J.A."/>
            <person name="Coyne R.S."/>
            <person name="Wu M."/>
            <person name="Wu D."/>
            <person name="Thiagarajan M."/>
            <person name="Wortman J.R."/>
            <person name="Badger J.H."/>
            <person name="Ren Q."/>
            <person name="Amedeo P."/>
            <person name="Jones K.M."/>
            <person name="Tallon L.J."/>
            <person name="Delcher A.L."/>
            <person name="Salzberg S.L."/>
            <person name="Silva J.C."/>
            <person name="Haas B.J."/>
            <person name="Majoros W.H."/>
            <person name="Farzad M."/>
            <person name="Carlton J.M."/>
            <person name="Smith R.K. Jr."/>
            <person name="Garg J."/>
            <person name="Pearlman R.E."/>
            <person name="Karrer K.M."/>
            <person name="Sun L."/>
            <person name="Manning G."/>
            <person name="Elde N.C."/>
            <person name="Turkewitz A.P."/>
            <person name="Asai D.J."/>
            <person name="Wilkes D.E."/>
            <person name="Wang Y."/>
            <person name="Cai H."/>
            <person name="Collins K."/>
            <person name="Stewart B.A."/>
            <person name="Lee S.R."/>
            <person name="Wilamowska K."/>
            <person name="Weinberg Z."/>
            <person name="Ruzzo W.L."/>
            <person name="Wloga D."/>
            <person name="Gaertig J."/>
            <person name="Frankel J."/>
            <person name="Tsao C.-C."/>
            <person name="Gorovsky M.A."/>
            <person name="Keeling P.J."/>
            <person name="Waller R.F."/>
            <person name="Patron N.J."/>
            <person name="Cherry J.M."/>
            <person name="Stover N.A."/>
            <person name="Krieger C.J."/>
            <person name="del Toro C."/>
            <person name="Ryder H.F."/>
            <person name="Williamson S.C."/>
            <person name="Barbeau R.A."/>
            <person name="Hamilton E.P."/>
            <person name="Orias E."/>
        </authorList>
    </citation>
    <scope>NUCLEOTIDE SEQUENCE [LARGE SCALE GENOMIC DNA]</scope>
    <source>
        <strain evidence="2">SB210</strain>
    </source>
</reference>
<evidence type="ECO:0000313" key="1">
    <source>
        <dbReference type="EMBL" id="EAR97165.2"/>
    </source>
</evidence>
<dbReference type="KEGG" id="tet:TTHERM_00477030"/>
<dbReference type="GeneID" id="7832529"/>
<dbReference type="AlphaFoldDB" id="I7MEL9"/>
<proteinExistence type="predicted"/>
<gene>
    <name evidence="1" type="ORF">TTHERM_00477030</name>
</gene>
<sequence length="599" mass="71398">MSYQIFQEIFERLCQFQQNVNSTQASIIQISYFYTLKLSFKSINFCFHQQIYVELFKKFFLVRSIQKIKEQLRIFISKRYYSYQFKLLIFFYCLINDQKRHHSNSKEPSLGLKTQISIILNSLFLDQQQLQQDQQFILKKCVSLQAIIQCFRRGNRSSNRSSNRCSRNNQSFYSVLRQKRCQYSQCSCFCLFQITRSSSWYSLICTYYSFLFLFLIRIRVKDVKFQQFLKLTEDMIVKRELKGSHVKNIAFKLQQIGVYTSSIWKHILEYADQDFDKIDGTTYIEIIYTIYDSKSDTEVEKYIQKNEQKIMKAIRNSSNNVLAFVQGIYLISRIRDIRQSEKEQMHYLIQNRINDIYSVFTSNQLADILYLVYELFNDELKTEQINSFIKKTLDTFIVKDLAEYDTMLQQYEFVDRKNDEIGILDNLKWSSAAKVLTVVSDEVFYDQNLFRRIEDLTMRKSETDIIDIDSASLLLESLILIEITEVQVLLRILEMVDRRLQEEGNKAFEIIHPSSIVRMMTVLNHFLEIDIGLEFCDRLQNYFAGLVKSGDIDYKLTSEYLIELKMAFEDSAITHINKELFQHINELLQKKQIEENQQQ</sequence>
<dbReference type="RefSeq" id="XP_001017410.2">
    <property type="nucleotide sequence ID" value="XM_001017410.2"/>
</dbReference>